<comment type="caution">
    <text evidence="4">The sequence shown here is derived from an EMBL/GenBank/DDBJ whole genome shotgun (WGS) entry which is preliminary data.</text>
</comment>
<feature type="transmembrane region" description="Helical" evidence="2">
    <location>
        <begin position="95"/>
        <end position="117"/>
    </location>
</feature>
<proteinExistence type="predicted"/>
<keyword evidence="2" id="KW-1133">Transmembrane helix</keyword>
<dbReference type="GO" id="GO:0015173">
    <property type="term" value="F:aromatic amino acid transmembrane transporter activity"/>
    <property type="evidence" value="ECO:0007669"/>
    <property type="project" value="TreeGrafter"/>
</dbReference>
<keyword evidence="2" id="KW-0472">Membrane</keyword>
<evidence type="ECO:0000256" key="1">
    <source>
        <dbReference type="SAM" id="MobiDB-lite"/>
    </source>
</evidence>
<dbReference type="GO" id="GO:0016323">
    <property type="term" value="C:basolateral plasma membrane"/>
    <property type="evidence" value="ECO:0007669"/>
    <property type="project" value="TreeGrafter"/>
</dbReference>
<dbReference type="InterPro" id="IPR042280">
    <property type="entry name" value="SLC3A2"/>
</dbReference>
<feature type="non-terminal residue" evidence="4">
    <location>
        <position position="138"/>
    </location>
</feature>
<feature type="region of interest" description="Disordered" evidence="1">
    <location>
        <begin position="1"/>
        <end position="75"/>
    </location>
</feature>
<dbReference type="InterPro" id="IPR031984">
    <property type="entry name" value="SLC3A2_N"/>
</dbReference>
<accession>A0A218U8Z6</accession>
<dbReference type="GO" id="GO:0016324">
    <property type="term" value="C:apical plasma membrane"/>
    <property type="evidence" value="ECO:0007669"/>
    <property type="project" value="TreeGrafter"/>
</dbReference>
<dbReference type="Proteomes" id="UP000197619">
    <property type="component" value="Unassembled WGS sequence"/>
</dbReference>
<evidence type="ECO:0000256" key="2">
    <source>
        <dbReference type="SAM" id="Phobius"/>
    </source>
</evidence>
<dbReference type="GO" id="GO:1903801">
    <property type="term" value="P:L-leucine import across plasma membrane"/>
    <property type="evidence" value="ECO:0007669"/>
    <property type="project" value="TreeGrafter"/>
</dbReference>
<dbReference type="GO" id="GO:1904273">
    <property type="term" value="P:L-alanine import across plasma membrane"/>
    <property type="evidence" value="ECO:0007669"/>
    <property type="project" value="TreeGrafter"/>
</dbReference>
<feature type="compositionally biased region" description="Basic and acidic residues" evidence="1">
    <location>
        <begin position="1"/>
        <end position="11"/>
    </location>
</feature>
<organism evidence="4 5">
    <name type="scientific">Lonchura striata</name>
    <name type="common">white-rumped munia</name>
    <dbReference type="NCBI Taxonomy" id="40157"/>
    <lineage>
        <taxon>Eukaryota</taxon>
        <taxon>Metazoa</taxon>
        <taxon>Chordata</taxon>
        <taxon>Craniata</taxon>
        <taxon>Vertebrata</taxon>
        <taxon>Euteleostomi</taxon>
        <taxon>Archelosauria</taxon>
        <taxon>Archosauria</taxon>
        <taxon>Dinosauria</taxon>
        <taxon>Saurischia</taxon>
        <taxon>Theropoda</taxon>
        <taxon>Coelurosauria</taxon>
        <taxon>Aves</taxon>
        <taxon>Neognathae</taxon>
        <taxon>Neoaves</taxon>
        <taxon>Telluraves</taxon>
        <taxon>Australaves</taxon>
        <taxon>Passeriformes</taxon>
        <taxon>Passeroidea</taxon>
        <taxon>Estrildidae</taxon>
        <taxon>Estrildinae</taxon>
        <taxon>Lonchura</taxon>
    </lineage>
</organism>
<dbReference type="GO" id="GO:0015180">
    <property type="term" value="F:L-alanine transmembrane transporter activity"/>
    <property type="evidence" value="ECO:0007669"/>
    <property type="project" value="TreeGrafter"/>
</dbReference>
<keyword evidence="2" id="KW-0812">Transmembrane</keyword>
<evidence type="ECO:0000313" key="5">
    <source>
        <dbReference type="Proteomes" id="UP000197619"/>
    </source>
</evidence>
<dbReference type="Pfam" id="PF16028">
    <property type="entry name" value="SLC3A2_N"/>
    <property type="match status" value="1"/>
</dbReference>
<dbReference type="PANTHER" id="PTHR46673:SF1">
    <property type="entry name" value="4F2 CELL-SURFACE ANTIGEN HEAVY CHAIN"/>
    <property type="match status" value="1"/>
</dbReference>
<feature type="compositionally biased region" description="Low complexity" evidence="1">
    <location>
        <begin position="12"/>
        <end position="29"/>
    </location>
</feature>
<dbReference type="AlphaFoldDB" id="A0A218U8Z6"/>
<keyword evidence="5" id="KW-1185">Reference proteome</keyword>
<evidence type="ECO:0000313" key="4">
    <source>
        <dbReference type="EMBL" id="OWK50227.1"/>
    </source>
</evidence>
<dbReference type="PANTHER" id="PTHR46673">
    <property type="entry name" value="4F2 CELL-SURFACE ANTIGEN HEAVY CHAIN"/>
    <property type="match status" value="1"/>
</dbReference>
<reference evidence="4 5" key="1">
    <citation type="submission" date="2017-05" db="EMBL/GenBank/DDBJ databases">
        <title>Genome of assembly of the Bengalese finch, Lonchura striata domestica.</title>
        <authorList>
            <person name="Colquitt B.M."/>
            <person name="Brainard M.S."/>
        </authorList>
    </citation>
    <scope>NUCLEOTIDE SEQUENCE [LARGE SCALE GENOMIC DNA]</scope>
    <source>
        <strain evidence="4">White83orange57</strain>
    </source>
</reference>
<evidence type="ECO:0000259" key="3">
    <source>
        <dbReference type="Pfam" id="PF16028"/>
    </source>
</evidence>
<gene>
    <name evidence="4" type="primary">SLC3A2</name>
    <name evidence="4" type="ORF">RLOC_00004593</name>
</gene>
<dbReference type="GO" id="GO:0015823">
    <property type="term" value="P:phenylalanine transport"/>
    <property type="evidence" value="ECO:0007669"/>
    <property type="project" value="TreeGrafter"/>
</dbReference>
<name>A0A218U8Z6_9PASE</name>
<feature type="domain" description="Solute carrier family 3 member 2 N-terminal" evidence="3">
    <location>
        <begin position="71"/>
        <end position="137"/>
    </location>
</feature>
<protein>
    <submittedName>
        <fullName evidence="4">4F2 cell-surface antigen heavy chain</fullName>
    </submittedName>
</protein>
<sequence length="138" mass="14669">MEPEAAPRELELSALEAETEPMAAAEPATPAQPPPAPEQLPGVEKNGLKMKIPPEEEEEAPLGGSAPSGSPKFTGLGKEELLREAGTPLWARARLVLLVLFWGGWIGMLGAAAAIVAQAPRCQPLPTKAWWELGALYR</sequence>
<dbReference type="EMBL" id="MUZQ01000588">
    <property type="protein sequence ID" value="OWK50227.1"/>
    <property type="molecule type" value="Genomic_DNA"/>
</dbReference>
<dbReference type="GO" id="GO:0015190">
    <property type="term" value="F:L-leucine transmembrane transporter activity"/>
    <property type="evidence" value="ECO:0007669"/>
    <property type="project" value="TreeGrafter"/>
</dbReference>